<dbReference type="AlphaFoldDB" id="A0A1F4VS73"/>
<proteinExistence type="predicted"/>
<accession>A0A1F4VS73</accession>
<dbReference type="STRING" id="1802628.A2890_01720"/>
<sequence length="297" mass="33665">MSEEFEVLHWDDVPFGTGFAVSQFKEGPRKGCWGIFASLPDNRWAWIALGDPAEEVVAPNPVMAQSILTSLRSYSKMKQSAEEMGTWGDKNTSGLPDPRSFPTINWDEVPESVRLQERQFRGDLWWIVASMPDGEHLVILDRFAEDAGYHSFSVTQAEAQGTITWLMMAQTPPDPEMGVAERPDAAAHMPPFVPEVLPDGPLCAAEPTEPTDFLLLASLARQRETDRNRLQELEKEWRYRLAVGKRKSCLCGQCRHEFRIEVTRIMNWYGKPSSESEQDVKELILDAYRLLNLLAVP</sequence>
<evidence type="ECO:0000313" key="2">
    <source>
        <dbReference type="Proteomes" id="UP000176967"/>
    </source>
</evidence>
<organism evidence="1 2">
    <name type="scientific">candidate division WWE3 bacterium RIFCSPLOWO2_01_FULL_53_14</name>
    <dbReference type="NCBI Taxonomy" id="1802628"/>
    <lineage>
        <taxon>Bacteria</taxon>
        <taxon>Katanobacteria</taxon>
    </lineage>
</organism>
<protein>
    <submittedName>
        <fullName evidence="1">Uncharacterized protein</fullName>
    </submittedName>
</protein>
<comment type="caution">
    <text evidence="1">The sequence shown here is derived from an EMBL/GenBank/DDBJ whole genome shotgun (WGS) entry which is preliminary data.</text>
</comment>
<evidence type="ECO:0000313" key="1">
    <source>
        <dbReference type="EMBL" id="OGC59905.1"/>
    </source>
</evidence>
<gene>
    <name evidence="1" type="ORF">A2890_01720</name>
</gene>
<name>A0A1F4VS73_UNCKA</name>
<reference evidence="1 2" key="1">
    <citation type="journal article" date="2016" name="Nat. Commun.">
        <title>Thousands of microbial genomes shed light on interconnected biogeochemical processes in an aquifer system.</title>
        <authorList>
            <person name="Anantharaman K."/>
            <person name="Brown C.T."/>
            <person name="Hug L.A."/>
            <person name="Sharon I."/>
            <person name="Castelle C.J."/>
            <person name="Probst A.J."/>
            <person name="Thomas B.C."/>
            <person name="Singh A."/>
            <person name="Wilkins M.J."/>
            <person name="Karaoz U."/>
            <person name="Brodie E.L."/>
            <person name="Williams K.H."/>
            <person name="Hubbard S.S."/>
            <person name="Banfield J.F."/>
        </authorList>
    </citation>
    <scope>NUCLEOTIDE SEQUENCE [LARGE SCALE GENOMIC DNA]</scope>
</reference>
<dbReference type="EMBL" id="MEVL01000031">
    <property type="protein sequence ID" value="OGC59905.1"/>
    <property type="molecule type" value="Genomic_DNA"/>
</dbReference>
<dbReference type="Proteomes" id="UP000176967">
    <property type="component" value="Unassembled WGS sequence"/>
</dbReference>